<dbReference type="InterPro" id="IPR003724">
    <property type="entry name" value="CblAdoTrfase_CobA"/>
</dbReference>
<dbReference type="InterPro" id="IPR027417">
    <property type="entry name" value="P-loop_NTPase"/>
</dbReference>
<dbReference type="SUPFAM" id="SSF52540">
    <property type="entry name" value="P-loop containing nucleoside triphosphate hydrolases"/>
    <property type="match status" value="1"/>
</dbReference>
<organism evidence="1 2">
    <name type="scientific">candidate division MSBL1 archaeon SCGC-AAA259O05</name>
    <dbReference type="NCBI Taxonomy" id="1698271"/>
    <lineage>
        <taxon>Archaea</taxon>
        <taxon>Methanobacteriati</taxon>
        <taxon>Methanobacteriota</taxon>
        <taxon>candidate division MSBL1</taxon>
    </lineage>
</organism>
<reference evidence="1 2" key="1">
    <citation type="journal article" date="2016" name="Sci. Rep.">
        <title>Metabolic traits of an uncultured archaeal lineage -MSBL1- from brine pools of the Red Sea.</title>
        <authorList>
            <person name="Mwirichia R."/>
            <person name="Alam I."/>
            <person name="Rashid M."/>
            <person name="Vinu M."/>
            <person name="Ba-Alawi W."/>
            <person name="Anthony Kamau A."/>
            <person name="Kamanda Ngugi D."/>
            <person name="Goker M."/>
            <person name="Klenk H.P."/>
            <person name="Bajic V."/>
            <person name="Stingl U."/>
        </authorList>
    </citation>
    <scope>NUCLEOTIDE SEQUENCE [LARGE SCALE GENOMIC DNA]</scope>
    <source>
        <strain evidence="1">SCGC-AAA259O05</strain>
    </source>
</reference>
<dbReference type="PANTHER" id="PTHR46638">
    <property type="entry name" value="CORRINOID ADENOSYLTRANSFERASE"/>
    <property type="match status" value="1"/>
</dbReference>
<sequence>MGRILIFTGEGKGKTPAAVGQAVRVAGHGMNAGWISFLKCRERFNAGEYSVLEDLDIEINTT</sequence>
<dbReference type="GO" id="GO:0008817">
    <property type="term" value="F:corrinoid adenosyltransferase activity"/>
    <property type="evidence" value="ECO:0007669"/>
    <property type="project" value="InterPro"/>
</dbReference>
<dbReference type="GO" id="GO:0005524">
    <property type="term" value="F:ATP binding"/>
    <property type="evidence" value="ECO:0007669"/>
    <property type="project" value="InterPro"/>
</dbReference>
<evidence type="ECO:0000313" key="1">
    <source>
        <dbReference type="EMBL" id="KXB01814.1"/>
    </source>
</evidence>
<name>A0A133V5U3_9EURY</name>
<dbReference type="GO" id="GO:0009236">
    <property type="term" value="P:cobalamin biosynthetic process"/>
    <property type="evidence" value="ECO:0007669"/>
    <property type="project" value="InterPro"/>
</dbReference>
<proteinExistence type="predicted"/>
<gene>
    <name evidence="1" type="ORF">AKJ41_00140</name>
</gene>
<comment type="caution">
    <text evidence="1">The sequence shown here is derived from an EMBL/GenBank/DDBJ whole genome shotgun (WGS) entry which is preliminary data.</text>
</comment>
<dbReference type="Pfam" id="PF02572">
    <property type="entry name" value="CobA_CobO_BtuR"/>
    <property type="match status" value="1"/>
</dbReference>
<dbReference type="EMBL" id="LHXV01000001">
    <property type="protein sequence ID" value="KXB01814.1"/>
    <property type="molecule type" value="Genomic_DNA"/>
</dbReference>
<evidence type="ECO:0000313" key="2">
    <source>
        <dbReference type="Proteomes" id="UP000070344"/>
    </source>
</evidence>
<dbReference type="Proteomes" id="UP000070344">
    <property type="component" value="Unassembled WGS sequence"/>
</dbReference>
<protein>
    <submittedName>
        <fullName evidence="1">Uncharacterized protein</fullName>
    </submittedName>
</protein>
<dbReference type="PANTHER" id="PTHR46638:SF1">
    <property type="entry name" value="CORRINOID ADENOSYLTRANSFERASE"/>
    <property type="match status" value="1"/>
</dbReference>
<dbReference type="AlphaFoldDB" id="A0A133V5U3"/>
<keyword evidence="2" id="KW-1185">Reference proteome</keyword>
<accession>A0A133V5U3</accession>
<dbReference type="Gene3D" id="3.40.50.300">
    <property type="entry name" value="P-loop containing nucleotide triphosphate hydrolases"/>
    <property type="match status" value="1"/>
</dbReference>